<proteinExistence type="predicted"/>
<sequence length="1063" mass="118666">MTDFRFTGILGHTVYEEISTPESNEDAELFQELFGSFDGTEHILTDDTVAVPTTLNPPHSDFTTDHNGSGKKFIDSELVHIHHGMPTPLTIPASSGAHLSFLAPTNDNINDSDYHCQPPADGEPLNRENEDDAVVTKKKRKVKSSKLDDVEELPSEPIEMRKQTKRKFNTHIKAMQKFKNIPIAPPTFTKRTLKSPGQGLNPAEHIAPAMLANEWKDRDYEGKMNFFDYRRKKPPIEPDFYFPSQYQAMESHIHHSSTALFITIPTMRTMNSPKNTIQTATVLGKRAREEEQFLPSKRQNPNLQLTPPSASTNKSMHTQQYRPQTCVLLEELRVPNGHARLPQQSTYGGQPPAAHTASPAIVYNPRYVARRSLPTVTPREVHSQGSTPQPGPVIHLPNLSQASLDQGIIPEQHEVPSAHPSGYSLTPQRFAILSADWLKGIPELDGLRQPDTISIKKTPYKQYKPTFLVYRPQTILTLRSLSADSRAMVFELFRSLADTMRKNRPGSPEYAAAFLKAVRNLQTPLNTRPSKIDAGSTVDKPLVGQADEDSATPAAVVKETEVATVSSTPEAASLQSTHQAVEVQSAPPATPTSQGTKRKSPPEEEIAEQCEAKKARVERIDSQKAVWNARKEQVERWWAASHRNEPGKVPWFVKQDAWEKKLAGVEAKEKRYAVHKEAIDKWFSKRKDGKPHFNDWELDLDMWERDMRRKDCRHQAAQAAKAAQADGRSSYPAPPSPEADRTSESRGPEASTHMSKMDSAAELKDWRQRMEGKNREAWSHPKVKPCEKPDYPRDDSIEDASQRPNGRYLCAHGFPTNNPCCTKGLSRHGKVSSITKEVTPFRIYMERLIESGQLHPAHKDWTDWYDDKIAAKESHAAKRRNAVDAQREEQKLAEAAEQDQVGADTIVSASASVSLSIPKVTSQDYAIQPTPPAQNAATEGQPAVATPQVVEPSPTPAPNSEAAFRQMAEKAIDDPRMAFVDNINISFSLGDVGREKTIARIVWVLKKQRSNEKKPVEDAEVTQESETELSNNEALLLEGGDDSLYGGDDDSLFGGDDYNDEQL</sequence>
<gene>
    <name evidence="2" type="ORF">T440DRAFT_522740</name>
</gene>
<dbReference type="Proteomes" id="UP000799423">
    <property type="component" value="Unassembled WGS sequence"/>
</dbReference>
<feature type="compositionally biased region" description="Basic and acidic residues" evidence="1">
    <location>
        <begin position="738"/>
        <end position="747"/>
    </location>
</feature>
<protein>
    <submittedName>
        <fullName evidence="2">Uncharacterized protein</fullName>
    </submittedName>
</protein>
<dbReference type="EMBL" id="MU006349">
    <property type="protein sequence ID" value="KAF2845312.1"/>
    <property type="molecule type" value="Genomic_DNA"/>
</dbReference>
<feature type="compositionally biased region" description="Basic and acidic residues" evidence="1">
    <location>
        <begin position="876"/>
        <end position="894"/>
    </location>
</feature>
<feature type="compositionally biased region" description="Low complexity" evidence="1">
    <location>
        <begin position="551"/>
        <end position="568"/>
    </location>
</feature>
<dbReference type="AlphaFoldDB" id="A0A6A7AQ85"/>
<feature type="region of interest" description="Disordered" evidence="1">
    <location>
        <begin position="876"/>
        <end position="897"/>
    </location>
</feature>
<feature type="region of interest" description="Disordered" evidence="1">
    <location>
        <begin position="1012"/>
        <end position="1063"/>
    </location>
</feature>
<accession>A0A6A7AQ85</accession>
<keyword evidence="3" id="KW-1185">Reference proteome</keyword>
<feature type="compositionally biased region" description="Polar residues" evidence="1">
    <location>
        <begin position="297"/>
        <end position="319"/>
    </location>
</feature>
<evidence type="ECO:0000313" key="3">
    <source>
        <dbReference type="Proteomes" id="UP000799423"/>
    </source>
</evidence>
<feature type="region of interest" description="Disordered" evidence="1">
    <location>
        <begin position="711"/>
        <end position="802"/>
    </location>
</feature>
<feature type="region of interest" description="Disordered" evidence="1">
    <location>
        <begin position="289"/>
        <end position="319"/>
    </location>
</feature>
<feature type="compositionally biased region" description="Low complexity" evidence="1">
    <location>
        <begin position="715"/>
        <end position="725"/>
    </location>
</feature>
<feature type="compositionally biased region" description="Acidic residues" evidence="1">
    <location>
        <begin position="1018"/>
        <end position="1027"/>
    </location>
</feature>
<feature type="compositionally biased region" description="Acidic residues" evidence="1">
    <location>
        <begin position="1047"/>
        <end position="1063"/>
    </location>
</feature>
<reference evidence="2" key="1">
    <citation type="submission" date="2020-01" db="EMBL/GenBank/DDBJ databases">
        <authorList>
            <consortium name="DOE Joint Genome Institute"/>
            <person name="Haridas S."/>
            <person name="Albert R."/>
            <person name="Binder M."/>
            <person name="Bloem J."/>
            <person name="Labutti K."/>
            <person name="Salamov A."/>
            <person name="Andreopoulos B."/>
            <person name="Baker S.E."/>
            <person name="Barry K."/>
            <person name="Bills G."/>
            <person name="Bluhm B.H."/>
            <person name="Cannon C."/>
            <person name="Castanera R."/>
            <person name="Culley D.E."/>
            <person name="Daum C."/>
            <person name="Ezra D."/>
            <person name="Gonzalez J.B."/>
            <person name="Henrissat B."/>
            <person name="Kuo A."/>
            <person name="Liang C."/>
            <person name="Lipzen A."/>
            <person name="Lutzoni F."/>
            <person name="Magnuson J."/>
            <person name="Mondo S."/>
            <person name="Nolan M."/>
            <person name="Ohm R."/>
            <person name="Pangilinan J."/>
            <person name="Park H.-J."/>
            <person name="Ramirez L."/>
            <person name="Alfaro M."/>
            <person name="Sun H."/>
            <person name="Tritt A."/>
            <person name="Yoshinaga Y."/>
            <person name="Zwiers L.-H."/>
            <person name="Turgeon B.G."/>
            <person name="Goodwin S.B."/>
            <person name="Spatafora J.W."/>
            <person name="Crous P.W."/>
            <person name="Grigoriev I.V."/>
        </authorList>
    </citation>
    <scope>NUCLEOTIDE SEQUENCE</scope>
    <source>
        <strain evidence="2">IPT5</strain>
    </source>
</reference>
<evidence type="ECO:0000256" key="1">
    <source>
        <dbReference type="SAM" id="MobiDB-lite"/>
    </source>
</evidence>
<feature type="compositionally biased region" description="Polar residues" evidence="1">
    <location>
        <begin position="569"/>
        <end position="579"/>
    </location>
</feature>
<feature type="region of interest" description="Disordered" evidence="1">
    <location>
        <begin position="110"/>
        <end position="150"/>
    </location>
</feature>
<dbReference type="OrthoDB" id="3694353at2759"/>
<feature type="region of interest" description="Disordered" evidence="1">
    <location>
        <begin position="926"/>
        <end position="961"/>
    </location>
</feature>
<feature type="region of interest" description="Disordered" evidence="1">
    <location>
        <begin position="526"/>
        <end position="605"/>
    </location>
</feature>
<organism evidence="2 3">
    <name type="scientific">Plenodomus tracheiphilus IPT5</name>
    <dbReference type="NCBI Taxonomy" id="1408161"/>
    <lineage>
        <taxon>Eukaryota</taxon>
        <taxon>Fungi</taxon>
        <taxon>Dikarya</taxon>
        <taxon>Ascomycota</taxon>
        <taxon>Pezizomycotina</taxon>
        <taxon>Dothideomycetes</taxon>
        <taxon>Pleosporomycetidae</taxon>
        <taxon>Pleosporales</taxon>
        <taxon>Pleosporineae</taxon>
        <taxon>Leptosphaeriaceae</taxon>
        <taxon>Plenodomus</taxon>
    </lineage>
</organism>
<feature type="compositionally biased region" description="Low complexity" evidence="1">
    <location>
        <begin position="1035"/>
        <end position="1046"/>
    </location>
</feature>
<name>A0A6A7AQ85_9PLEO</name>
<feature type="compositionally biased region" description="Basic and acidic residues" evidence="1">
    <location>
        <begin position="755"/>
        <end position="795"/>
    </location>
</feature>
<evidence type="ECO:0000313" key="2">
    <source>
        <dbReference type="EMBL" id="KAF2845312.1"/>
    </source>
</evidence>